<dbReference type="Pfam" id="PF13727">
    <property type="entry name" value="CoA_binding_3"/>
    <property type="match status" value="1"/>
</dbReference>
<feature type="transmembrane region" description="Helical" evidence="7">
    <location>
        <begin position="110"/>
        <end position="133"/>
    </location>
</feature>
<evidence type="ECO:0000259" key="8">
    <source>
        <dbReference type="Pfam" id="PF02397"/>
    </source>
</evidence>
<evidence type="ECO:0000256" key="5">
    <source>
        <dbReference type="ARBA" id="ARBA00022989"/>
    </source>
</evidence>
<name>A0ABU9H914_9GAMM</name>
<dbReference type="EMBL" id="JBAKBA010000007">
    <property type="protein sequence ID" value="MEL0658379.1"/>
    <property type="molecule type" value="Genomic_DNA"/>
</dbReference>
<dbReference type="NCBIfam" id="TIGR03025">
    <property type="entry name" value="EPS_sugtrans"/>
    <property type="match status" value="1"/>
</dbReference>
<evidence type="ECO:0000313" key="9">
    <source>
        <dbReference type="EMBL" id="MEL0658379.1"/>
    </source>
</evidence>
<feature type="transmembrane region" description="Helical" evidence="7">
    <location>
        <begin position="12"/>
        <end position="36"/>
    </location>
</feature>
<evidence type="ECO:0000313" key="10">
    <source>
        <dbReference type="Proteomes" id="UP001366060"/>
    </source>
</evidence>
<proteinExistence type="inferred from homology"/>
<keyword evidence="10" id="KW-1185">Reference proteome</keyword>
<evidence type="ECO:0000256" key="2">
    <source>
        <dbReference type="ARBA" id="ARBA00006464"/>
    </source>
</evidence>
<sequence length="466" mass="52786">MSDQHYVKDSENAYSALCRCIDFVVIQVSLFFILYFQHEELTNLYLVVGLIASIGFVFAADSHNLYRSWRLGEFSRVASYTFLCWVAGIFSVVIFLFFSKTSLDISRLVIGSWMLFNCFALAGWRVLFYVFLFKRRRAGYHTKKVAIFGLTSSGELLADQFVNKPETGYTLSGFYDDRADTRTESKYTELVLGGINKGIELAKAGDIDVIYIALPLAAQKRIESVLRALGDTTIDVFLVPDFFTFNLLNARLSHVGAIQTISVYESPMTGPSRLLKRIEDVLGASLILSIIALPMLVIALLIKLDSTGPVLFKQLRYGLDGRAIKVWKFRSMSSMDNGDVIQQAVQGDSRITKLGAFLRRTSLDELPQLINVLSGSMSLVGPRPHAVAHNEQYRKLVDFYMLRHKVKPGITGWAQINGWRGETDTLEKMEKRVEFDLEYIRNWSISFDLKILVLTVFKGFIHKNAY</sequence>
<dbReference type="RefSeq" id="WP_341627046.1">
    <property type="nucleotide sequence ID" value="NZ_JBAKBA010000007.1"/>
</dbReference>
<feature type="domain" description="Bacterial sugar transferase" evidence="8">
    <location>
        <begin position="276"/>
        <end position="458"/>
    </location>
</feature>
<dbReference type="SUPFAM" id="SSF51735">
    <property type="entry name" value="NAD(P)-binding Rossmann-fold domains"/>
    <property type="match status" value="1"/>
</dbReference>
<dbReference type="PANTHER" id="PTHR30576:SF21">
    <property type="entry name" value="UDP-GLUCOSE:UNDECAPRENYL-PHOSPHATE GLUCOSE-1-PHOSPHATE TRANSFERASE"/>
    <property type="match status" value="1"/>
</dbReference>
<feature type="transmembrane region" description="Helical" evidence="7">
    <location>
        <begin position="281"/>
        <end position="302"/>
    </location>
</feature>
<feature type="transmembrane region" description="Helical" evidence="7">
    <location>
        <begin position="42"/>
        <end position="60"/>
    </location>
</feature>
<dbReference type="EC" id="2.7.8.31" evidence="9"/>
<keyword evidence="6 7" id="KW-0472">Membrane</keyword>
<dbReference type="InterPro" id="IPR017475">
    <property type="entry name" value="EPS_sugar_tfrase"/>
</dbReference>
<comment type="similarity">
    <text evidence="2">Belongs to the bacterial sugar transferase family.</text>
</comment>
<comment type="subcellular location">
    <subcellularLocation>
        <location evidence="1">Membrane</location>
        <topology evidence="1">Multi-pass membrane protein</topology>
    </subcellularLocation>
</comment>
<accession>A0ABU9H914</accession>
<gene>
    <name evidence="9" type="ORF">V6255_04420</name>
</gene>
<keyword evidence="4 7" id="KW-0812">Transmembrane</keyword>
<dbReference type="GO" id="GO:0089702">
    <property type="term" value="F:undecaprenyl-phosphate glucose phosphotransferase activity"/>
    <property type="evidence" value="ECO:0007669"/>
    <property type="project" value="UniProtKB-EC"/>
</dbReference>
<dbReference type="Pfam" id="PF02397">
    <property type="entry name" value="Bac_transf"/>
    <property type="match status" value="1"/>
</dbReference>
<keyword evidence="3 9" id="KW-0808">Transferase</keyword>
<dbReference type="Gene3D" id="3.40.50.720">
    <property type="entry name" value="NAD(P)-binding Rossmann-like Domain"/>
    <property type="match status" value="1"/>
</dbReference>
<comment type="caution">
    <text evidence="9">The sequence shown here is derived from an EMBL/GenBank/DDBJ whole genome shotgun (WGS) entry which is preliminary data.</text>
</comment>
<evidence type="ECO:0000256" key="7">
    <source>
        <dbReference type="SAM" id="Phobius"/>
    </source>
</evidence>
<dbReference type="InterPro" id="IPR017473">
    <property type="entry name" value="Undecaprenyl-P_gluc_Ptfrase"/>
</dbReference>
<reference evidence="9 10" key="1">
    <citation type="submission" date="2024-02" db="EMBL/GenBank/DDBJ databases">
        <title>Bacteria isolated from the canopy kelp, Nereocystis luetkeana.</title>
        <authorList>
            <person name="Pfister C.A."/>
            <person name="Younker I.T."/>
            <person name="Light S.H."/>
        </authorList>
    </citation>
    <scope>NUCLEOTIDE SEQUENCE [LARGE SCALE GENOMIC DNA]</scope>
    <source>
        <strain evidence="9 10">TI.2.07</strain>
    </source>
</reference>
<dbReference type="PANTHER" id="PTHR30576">
    <property type="entry name" value="COLANIC BIOSYNTHESIS UDP-GLUCOSE LIPID CARRIER TRANSFERASE"/>
    <property type="match status" value="1"/>
</dbReference>
<feature type="transmembrane region" description="Helical" evidence="7">
    <location>
        <begin position="80"/>
        <end position="98"/>
    </location>
</feature>
<evidence type="ECO:0000256" key="1">
    <source>
        <dbReference type="ARBA" id="ARBA00004141"/>
    </source>
</evidence>
<protein>
    <submittedName>
        <fullName evidence="9">Undecaprenyl-phosphate glucose phosphotransferase</fullName>
        <ecNumber evidence="9">2.7.8.31</ecNumber>
    </submittedName>
</protein>
<dbReference type="Proteomes" id="UP001366060">
    <property type="component" value="Unassembled WGS sequence"/>
</dbReference>
<organism evidence="9 10">
    <name type="scientific">Psychromonas arctica</name>
    <dbReference type="NCBI Taxonomy" id="168275"/>
    <lineage>
        <taxon>Bacteria</taxon>
        <taxon>Pseudomonadati</taxon>
        <taxon>Pseudomonadota</taxon>
        <taxon>Gammaproteobacteria</taxon>
        <taxon>Alteromonadales</taxon>
        <taxon>Psychromonadaceae</taxon>
        <taxon>Psychromonas</taxon>
    </lineage>
</organism>
<evidence type="ECO:0000256" key="6">
    <source>
        <dbReference type="ARBA" id="ARBA00023136"/>
    </source>
</evidence>
<dbReference type="InterPro" id="IPR036291">
    <property type="entry name" value="NAD(P)-bd_dom_sf"/>
</dbReference>
<dbReference type="InterPro" id="IPR003362">
    <property type="entry name" value="Bact_transf"/>
</dbReference>
<evidence type="ECO:0000256" key="3">
    <source>
        <dbReference type="ARBA" id="ARBA00022679"/>
    </source>
</evidence>
<evidence type="ECO:0000256" key="4">
    <source>
        <dbReference type="ARBA" id="ARBA00022692"/>
    </source>
</evidence>
<dbReference type="NCBIfam" id="TIGR03023">
    <property type="entry name" value="WcaJ_sugtrans"/>
    <property type="match status" value="1"/>
</dbReference>
<keyword evidence="5 7" id="KW-1133">Transmembrane helix</keyword>